<dbReference type="EMBL" id="MF417868">
    <property type="protein sequence ID" value="ASN67894.1"/>
    <property type="molecule type" value="Genomic_DNA"/>
</dbReference>
<gene>
    <name evidence="1" type="ORF">7AX1_67</name>
</gene>
<organism evidence="1">
    <name type="scientific">uncultured Caudovirales phage</name>
    <dbReference type="NCBI Taxonomy" id="2100421"/>
    <lineage>
        <taxon>Viruses</taxon>
        <taxon>Duplodnaviria</taxon>
        <taxon>Heunggongvirae</taxon>
        <taxon>Uroviricota</taxon>
        <taxon>Caudoviricetes</taxon>
        <taxon>Peduoviridae</taxon>
        <taxon>Maltschvirus</taxon>
        <taxon>Maltschvirus maltsch</taxon>
    </lineage>
</organism>
<proteinExistence type="predicted"/>
<evidence type="ECO:0000313" key="1">
    <source>
        <dbReference type="EMBL" id="ASN67894.1"/>
    </source>
</evidence>
<reference evidence="1" key="1">
    <citation type="submission" date="2017-06" db="EMBL/GenBank/DDBJ databases">
        <title>Novel phages from South African skin metaviromes.</title>
        <authorList>
            <person name="van Zyl L.J."/>
            <person name="Abrahams Y."/>
            <person name="Stander E.A."/>
            <person name="Kirby B.M."/>
            <person name="Clavaud C."/>
            <person name="Farcet C."/>
            <person name="Breton L."/>
            <person name="Trindade M.I."/>
        </authorList>
    </citation>
    <scope>NUCLEOTIDE SEQUENCE</scope>
</reference>
<sequence>MKNVKNLKNWLKRNNYDFEEYNTPDGCGSTLKGIIIHNIEFATENDELVALFPDGDYEHMTNRQAYNFIRKNI</sequence>
<name>A0A2H4IZ87_9CAUD</name>
<protein>
    <submittedName>
        <fullName evidence="1">Uncharacterized protein</fullName>
    </submittedName>
</protein>
<accession>A0A2H4IZ87</accession>